<proteinExistence type="predicted"/>
<keyword evidence="1" id="KW-0805">Transcription regulation</keyword>
<dbReference type="AlphaFoldDB" id="A0AAV5T6A5"/>
<dbReference type="SMART" id="SM00430">
    <property type="entry name" value="HOLI"/>
    <property type="match status" value="1"/>
</dbReference>
<evidence type="ECO:0000313" key="5">
    <source>
        <dbReference type="EMBL" id="GMS88074.1"/>
    </source>
</evidence>
<evidence type="ECO:0000259" key="4">
    <source>
        <dbReference type="PROSITE" id="PS51843"/>
    </source>
</evidence>
<sequence>KCRFQKFSDVLAESAHPVDMQGSEIVPESDSGQPLTSFLDHDGFSLIPAASTSAPLLERIKNGYSFLCVVRKTAEELFIPSDFVPNREDIESKKMHFFPITYPLIMPIGKIIISSLFDFGNATFEDFRSLSIDEKTAVASGSFKFLVLLDAAYRSSHYFPDCDTRLAGYLFSETDADLENFLDTVPSKINKDEVSSVYRQNTTKLLKVKDHFTRVSPSDYEFALLLGLTFWNNEISTVCESLSPLVERNRKAIMDDLHSFYKHQARLNYAARVGELFCLLANMEEISTLTDTDMELYKLMNLFTEFGQN</sequence>
<dbReference type="EMBL" id="BTSX01000003">
    <property type="protein sequence ID" value="GMS88074.1"/>
    <property type="molecule type" value="Genomic_DNA"/>
</dbReference>
<dbReference type="InterPro" id="IPR035500">
    <property type="entry name" value="NHR-like_dom_sf"/>
</dbReference>
<reference evidence="5" key="1">
    <citation type="submission" date="2023-10" db="EMBL/GenBank/DDBJ databases">
        <title>Genome assembly of Pristionchus species.</title>
        <authorList>
            <person name="Yoshida K."/>
            <person name="Sommer R.J."/>
        </authorList>
    </citation>
    <scope>NUCLEOTIDE SEQUENCE</scope>
    <source>
        <strain evidence="5">RS0144</strain>
    </source>
</reference>
<comment type="caution">
    <text evidence="5">The sequence shown here is derived from an EMBL/GenBank/DDBJ whole genome shotgun (WGS) entry which is preliminary data.</text>
</comment>
<dbReference type="PROSITE" id="PS51843">
    <property type="entry name" value="NR_LBD"/>
    <property type="match status" value="1"/>
</dbReference>
<keyword evidence="3" id="KW-0675">Receptor</keyword>
<keyword evidence="2" id="KW-0804">Transcription</keyword>
<evidence type="ECO:0000256" key="3">
    <source>
        <dbReference type="ARBA" id="ARBA00023170"/>
    </source>
</evidence>
<protein>
    <recommendedName>
        <fullName evidence="4">NR LBD domain-containing protein</fullName>
    </recommendedName>
</protein>
<dbReference type="PANTHER" id="PTHR46011:SF6">
    <property type="entry name" value="HIGH ZINC ACTIVATED NUCLEAR RECEPTOR PROTEIN"/>
    <property type="match status" value="1"/>
</dbReference>
<gene>
    <name evidence="5" type="ORF">PENTCL1PPCAC_10249</name>
</gene>
<dbReference type="InterPro" id="IPR000536">
    <property type="entry name" value="Nucl_hrmn_rcpt_lig-bd"/>
</dbReference>
<name>A0AAV5T6A5_9BILA</name>
<dbReference type="Proteomes" id="UP001432027">
    <property type="component" value="Unassembled WGS sequence"/>
</dbReference>
<dbReference type="GO" id="GO:0005634">
    <property type="term" value="C:nucleus"/>
    <property type="evidence" value="ECO:0007669"/>
    <property type="project" value="TreeGrafter"/>
</dbReference>
<feature type="non-terminal residue" evidence="5">
    <location>
        <position position="1"/>
    </location>
</feature>
<keyword evidence="6" id="KW-1185">Reference proteome</keyword>
<evidence type="ECO:0000256" key="1">
    <source>
        <dbReference type="ARBA" id="ARBA00023015"/>
    </source>
</evidence>
<organism evidence="5 6">
    <name type="scientific">Pristionchus entomophagus</name>
    <dbReference type="NCBI Taxonomy" id="358040"/>
    <lineage>
        <taxon>Eukaryota</taxon>
        <taxon>Metazoa</taxon>
        <taxon>Ecdysozoa</taxon>
        <taxon>Nematoda</taxon>
        <taxon>Chromadorea</taxon>
        <taxon>Rhabditida</taxon>
        <taxon>Rhabditina</taxon>
        <taxon>Diplogasteromorpha</taxon>
        <taxon>Diplogasteroidea</taxon>
        <taxon>Neodiplogasteridae</taxon>
        <taxon>Pristionchus</taxon>
    </lineage>
</organism>
<dbReference type="SUPFAM" id="SSF48508">
    <property type="entry name" value="Nuclear receptor ligand-binding domain"/>
    <property type="match status" value="1"/>
</dbReference>
<dbReference type="Pfam" id="PF00104">
    <property type="entry name" value="Hormone_recep"/>
    <property type="match status" value="1"/>
</dbReference>
<evidence type="ECO:0000256" key="2">
    <source>
        <dbReference type="ARBA" id="ARBA00023163"/>
    </source>
</evidence>
<feature type="domain" description="NR LBD" evidence="4">
    <location>
        <begin position="76"/>
        <end position="309"/>
    </location>
</feature>
<dbReference type="Gene3D" id="1.10.565.10">
    <property type="entry name" value="Retinoid X Receptor"/>
    <property type="match status" value="1"/>
</dbReference>
<dbReference type="GO" id="GO:0003700">
    <property type="term" value="F:DNA-binding transcription factor activity"/>
    <property type="evidence" value="ECO:0007669"/>
    <property type="project" value="TreeGrafter"/>
</dbReference>
<evidence type="ECO:0000313" key="6">
    <source>
        <dbReference type="Proteomes" id="UP001432027"/>
    </source>
</evidence>
<accession>A0AAV5T6A5</accession>
<dbReference type="PANTHER" id="PTHR46011">
    <property type="entry name" value="NUCLEAR HORMONE RECEPTOR FAMILY MEMBER NHR-86-RELATED"/>
    <property type="match status" value="1"/>
</dbReference>